<accession>A0ABT1LVH9</accession>
<dbReference type="Gene3D" id="3.30.530.20">
    <property type="match status" value="1"/>
</dbReference>
<dbReference type="Pfam" id="PF10604">
    <property type="entry name" value="Polyketide_cyc2"/>
    <property type="match status" value="1"/>
</dbReference>
<dbReference type="EMBL" id="JANDBD010000001">
    <property type="protein sequence ID" value="MCP9270904.1"/>
    <property type="molecule type" value="Genomic_DNA"/>
</dbReference>
<dbReference type="Proteomes" id="UP001651690">
    <property type="component" value="Unassembled WGS sequence"/>
</dbReference>
<evidence type="ECO:0000313" key="1">
    <source>
        <dbReference type="EMBL" id="MCP9270904.1"/>
    </source>
</evidence>
<organism evidence="1 2">
    <name type="scientific">Mycolicibacterium arenosum</name>
    <dbReference type="NCBI Taxonomy" id="2952157"/>
    <lineage>
        <taxon>Bacteria</taxon>
        <taxon>Bacillati</taxon>
        <taxon>Actinomycetota</taxon>
        <taxon>Actinomycetes</taxon>
        <taxon>Mycobacteriales</taxon>
        <taxon>Mycobacteriaceae</taxon>
        <taxon>Mycolicibacterium</taxon>
    </lineage>
</organism>
<sequence length="167" mass="18028">MAEPSVSVSARIAAPAVQLWELVSNIELLPRFSDELQSVQWIDGDSVRVGARFAGTNTHPLMGTWTTQSHIVECEPPRVLAWAVGNPEEPAATWRFELVADGAETDVRYTACIGPGRSGVSMLVAREPHRRDDIVANRLSQFERGMTATLAGIKELAEAGGRGSTSS</sequence>
<evidence type="ECO:0000313" key="2">
    <source>
        <dbReference type="Proteomes" id="UP001651690"/>
    </source>
</evidence>
<dbReference type="CDD" id="cd07812">
    <property type="entry name" value="SRPBCC"/>
    <property type="match status" value="1"/>
</dbReference>
<proteinExistence type="predicted"/>
<dbReference type="SUPFAM" id="SSF55961">
    <property type="entry name" value="Bet v1-like"/>
    <property type="match status" value="1"/>
</dbReference>
<dbReference type="InterPro" id="IPR023393">
    <property type="entry name" value="START-like_dom_sf"/>
</dbReference>
<comment type="caution">
    <text evidence="1">The sequence shown here is derived from an EMBL/GenBank/DDBJ whole genome shotgun (WGS) entry which is preliminary data.</text>
</comment>
<name>A0ABT1LVH9_9MYCO</name>
<protein>
    <submittedName>
        <fullName evidence="1">SRPBCC family protein</fullName>
    </submittedName>
</protein>
<gene>
    <name evidence="1" type="ORF">NM203_01750</name>
</gene>
<dbReference type="RefSeq" id="WP_255057874.1">
    <property type="nucleotide sequence ID" value="NZ_JANDBD010000001.1"/>
</dbReference>
<dbReference type="InterPro" id="IPR019587">
    <property type="entry name" value="Polyketide_cyclase/dehydratase"/>
</dbReference>
<keyword evidence="2" id="KW-1185">Reference proteome</keyword>
<reference evidence="1 2" key="1">
    <citation type="submission" date="2022-06" db="EMBL/GenBank/DDBJ databases">
        <title>Mycolicibacterium sp. CAU 1645 isolated from seawater.</title>
        <authorList>
            <person name="Kim W."/>
        </authorList>
    </citation>
    <scope>NUCLEOTIDE SEQUENCE [LARGE SCALE GENOMIC DNA]</scope>
    <source>
        <strain evidence="1 2">CAU 1645</strain>
    </source>
</reference>